<evidence type="ECO:0000256" key="1">
    <source>
        <dbReference type="ARBA" id="ARBA00003257"/>
    </source>
</evidence>
<keyword evidence="14 17" id="KW-0496">Mitochondrion</keyword>
<feature type="transmembrane region" description="Helical" evidence="17">
    <location>
        <begin position="152"/>
        <end position="172"/>
    </location>
</feature>
<keyword evidence="8" id="KW-0999">Mitochondrion inner membrane</keyword>
<evidence type="ECO:0000256" key="16">
    <source>
        <dbReference type="ARBA" id="ARBA00049551"/>
    </source>
</evidence>
<dbReference type="GO" id="GO:0003954">
    <property type="term" value="F:NADH dehydrogenase activity"/>
    <property type="evidence" value="ECO:0007669"/>
    <property type="project" value="TreeGrafter"/>
</dbReference>
<comment type="function">
    <text evidence="17">Core subunit of the mitochondrial membrane respiratory chain NADH dehydrogenase (Complex I) which catalyzes electron transfer from NADH through the respiratory chain, using ubiquinone as an electron acceptor. Essential for the catalytic activity and assembly of complex I.</text>
</comment>
<feature type="transmembrane region" description="Helical" evidence="17">
    <location>
        <begin position="487"/>
        <end position="505"/>
    </location>
</feature>
<sequence length="578" mass="66107">MKFLNVCMISFLKLMIISLLLFFISLYFMVNELTYFLEWEVIFINSSSIVMTFLFDWMCLLFMSFVLFISSLVIFYSMEYMNSDKLINRFILLVLMFVLSMMLLIISPNLISILLGWDGLGLVSYCLVIYFQNIKSYNAGMLTALSNRIGDVALLLAISWMLNYGSWNYVFFIEIMKNNFEMKIIGFLVVLAAMTKSAQIPFSSWLPAAMAAPTPVSALVHSSTLVTAGVYLLIRFNFLLVDSMLSKILLLMSGLTMFMAGLGANYEFDLKKIIALSTLSQLGLMMSILSMGFYKLAFFHLLTHALFKALLFLCAGAIIHNMNNFQDIRYMGSLSIFMPLTSSCFNVANLALCGMPFLAGFYSKDMILELVSLSYVNMLSFFLYFISTGLTVSYSFRLVFYTMTDDLNCNSLNMLNDEGWIMLKGMFGLLVMSIIGGSMLNWLMFSSSYMICLPNYMKMITLFVCLIGGVLGYLLSNISLYFYNKSFSLYMNSYFLGTMWFMPYISTYGLINFPLNCGFLVIKSFDQGWSEFMGGQNLNLNLVFISKINMVFHNNNLKIYFMSMVLWILFLLNLFIIF</sequence>
<dbReference type="InterPro" id="IPR010934">
    <property type="entry name" value="NADH_DH_su5_C"/>
</dbReference>
<dbReference type="GO" id="GO:0008137">
    <property type="term" value="F:NADH dehydrogenase (ubiquinone) activity"/>
    <property type="evidence" value="ECO:0007669"/>
    <property type="project" value="UniProtKB-EC"/>
</dbReference>
<dbReference type="Pfam" id="PF00361">
    <property type="entry name" value="Proton_antipo_M"/>
    <property type="match status" value="1"/>
</dbReference>
<evidence type="ECO:0000256" key="13">
    <source>
        <dbReference type="ARBA" id="ARBA00023075"/>
    </source>
</evidence>
<keyword evidence="13 17" id="KW-0830">Ubiquinone</keyword>
<dbReference type="PRINTS" id="PR01434">
    <property type="entry name" value="NADHDHGNASE5"/>
</dbReference>
<feature type="transmembrane region" description="Helical" evidence="17">
    <location>
        <begin position="12"/>
        <end position="30"/>
    </location>
</feature>
<evidence type="ECO:0000259" key="18">
    <source>
        <dbReference type="Pfam" id="PF00361"/>
    </source>
</evidence>
<feature type="transmembrane region" description="Helical" evidence="17">
    <location>
        <begin position="86"/>
        <end position="105"/>
    </location>
</feature>
<keyword evidence="6" id="KW-0679">Respiratory chain</keyword>
<feature type="transmembrane region" description="Helical" evidence="17">
    <location>
        <begin position="456"/>
        <end position="475"/>
    </location>
</feature>
<name>A0AA96MID7_9MUSC</name>
<keyword evidence="7 17" id="KW-0812">Transmembrane</keyword>
<evidence type="ECO:0000256" key="17">
    <source>
        <dbReference type="RuleBase" id="RU003404"/>
    </source>
</evidence>
<geneLocation type="mitochondrion" evidence="21"/>
<keyword evidence="10" id="KW-0249">Electron transport</keyword>
<keyword evidence="11 17" id="KW-1133">Transmembrane helix</keyword>
<dbReference type="InterPro" id="IPR003945">
    <property type="entry name" value="NU5C-like"/>
</dbReference>
<comment type="subcellular location">
    <subcellularLocation>
        <location evidence="2">Mitochondrion inner membrane</location>
        <topology evidence="2">Multi-pass membrane protein</topology>
    </subcellularLocation>
</comment>
<dbReference type="GO" id="GO:0042773">
    <property type="term" value="P:ATP synthesis coupled electron transport"/>
    <property type="evidence" value="ECO:0007669"/>
    <property type="project" value="InterPro"/>
</dbReference>
<dbReference type="AlphaFoldDB" id="A0AA96MID7"/>
<dbReference type="EC" id="7.1.1.2" evidence="3 17"/>
<dbReference type="Pfam" id="PF00662">
    <property type="entry name" value="Proton_antipo_N"/>
    <property type="match status" value="1"/>
</dbReference>
<evidence type="ECO:0000256" key="3">
    <source>
        <dbReference type="ARBA" id="ARBA00012944"/>
    </source>
</evidence>
<dbReference type="EMBL" id="OR522694">
    <property type="protein sequence ID" value="WNS59326.1"/>
    <property type="molecule type" value="Genomic_DNA"/>
</dbReference>
<evidence type="ECO:0000256" key="12">
    <source>
        <dbReference type="ARBA" id="ARBA00023027"/>
    </source>
</evidence>
<keyword evidence="9" id="KW-1278">Translocase</keyword>
<dbReference type="InterPro" id="IPR001750">
    <property type="entry name" value="ND/Mrp_TM"/>
</dbReference>
<comment type="catalytic activity">
    <reaction evidence="16 17">
        <text>a ubiquinone + NADH + 5 H(+)(in) = a ubiquinol + NAD(+) + 4 H(+)(out)</text>
        <dbReference type="Rhea" id="RHEA:29091"/>
        <dbReference type="Rhea" id="RHEA-COMP:9565"/>
        <dbReference type="Rhea" id="RHEA-COMP:9566"/>
        <dbReference type="ChEBI" id="CHEBI:15378"/>
        <dbReference type="ChEBI" id="CHEBI:16389"/>
        <dbReference type="ChEBI" id="CHEBI:17976"/>
        <dbReference type="ChEBI" id="CHEBI:57540"/>
        <dbReference type="ChEBI" id="CHEBI:57945"/>
        <dbReference type="EC" id="7.1.1.2"/>
    </reaction>
</comment>
<evidence type="ECO:0000259" key="20">
    <source>
        <dbReference type="Pfam" id="PF06455"/>
    </source>
</evidence>
<evidence type="ECO:0000256" key="9">
    <source>
        <dbReference type="ARBA" id="ARBA00022967"/>
    </source>
</evidence>
<comment type="function">
    <text evidence="1">Core subunit of the mitochondrial membrane respiratory chain NADH dehydrogenase (Complex I) that is believed to belong to the minimal assembly required for catalysis. Complex I functions in the transfer of electrons from NADH to the respiratory chain. The immediate electron acceptor for the enzyme is believed to be ubiquinone.</text>
</comment>
<feature type="transmembrane region" description="Helical" evidence="17">
    <location>
        <begin position="559"/>
        <end position="577"/>
    </location>
</feature>
<evidence type="ECO:0000256" key="5">
    <source>
        <dbReference type="ARBA" id="ARBA00022448"/>
    </source>
</evidence>
<comment type="similarity">
    <text evidence="17">Belongs to the complex I subunit 5 family.</text>
</comment>
<evidence type="ECO:0000256" key="15">
    <source>
        <dbReference type="ARBA" id="ARBA00023136"/>
    </source>
</evidence>
<protein>
    <recommendedName>
        <fullName evidence="4 17">NADH-ubiquinone oxidoreductase chain 5</fullName>
        <ecNumber evidence="3 17">7.1.1.2</ecNumber>
    </recommendedName>
</protein>
<dbReference type="InterPro" id="IPR001516">
    <property type="entry name" value="Proton_antipo_N"/>
</dbReference>
<dbReference type="Pfam" id="PF06455">
    <property type="entry name" value="NADH5_C"/>
    <property type="match status" value="1"/>
</dbReference>
<evidence type="ECO:0000256" key="6">
    <source>
        <dbReference type="ARBA" id="ARBA00022660"/>
    </source>
</evidence>
<feature type="transmembrane region" description="Helical" evidence="17">
    <location>
        <begin position="111"/>
        <end position="131"/>
    </location>
</feature>
<feature type="transmembrane region" description="Helical" evidence="17">
    <location>
        <begin position="50"/>
        <end position="74"/>
    </location>
</feature>
<evidence type="ECO:0000259" key="19">
    <source>
        <dbReference type="Pfam" id="PF00662"/>
    </source>
</evidence>
<evidence type="ECO:0000256" key="7">
    <source>
        <dbReference type="ARBA" id="ARBA00022692"/>
    </source>
</evidence>
<evidence type="ECO:0000256" key="11">
    <source>
        <dbReference type="ARBA" id="ARBA00022989"/>
    </source>
</evidence>
<proteinExistence type="inferred from homology"/>
<dbReference type="GO" id="GO:0005743">
    <property type="term" value="C:mitochondrial inner membrane"/>
    <property type="evidence" value="ECO:0007669"/>
    <property type="project" value="UniProtKB-SubCell"/>
</dbReference>
<evidence type="ECO:0000313" key="21">
    <source>
        <dbReference type="EMBL" id="WNS59326.1"/>
    </source>
</evidence>
<evidence type="ECO:0000256" key="10">
    <source>
        <dbReference type="ARBA" id="ARBA00022982"/>
    </source>
</evidence>
<dbReference type="PANTHER" id="PTHR42829">
    <property type="entry name" value="NADH-UBIQUINONE OXIDOREDUCTASE CHAIN 5"/>
    <property type="match status" value="1"/>
</dbReference>
<evidence type="ECO:0000256" key="14">
    <source>
        <dbReference type="ARBA" id="ARBA00023128"/>
    </source>
</evidence>
<feature type="transmembrane region" description="Helical" evidence="17">
    <location>
        <begin position="273"/>
        <end position="291"/>
    </location>
</feature>
<feature type="domain" description="NADH-Ubiquinone oxidoreductase (complex I) chain 5 N-terminal" evidence="19">
    <location>
        <begin position="44"/>
        <end position="90"/>
    </location>
</feature>
<keyword evidence="15 17" id="KW-0472">Membrane</keyword>
<evidence type="ECO:0000256" key="2">
    <source>
        <dbReference type="ARBA" id="ARBA00004448"/>
    </source>
</evidence>
<dbReference type="GO" id="GO:0015990">
    <property type="term" value="P:electron transport coupled proton transport"/>
    <property type="evidence" value="ECO:0007669"/>
    <property type="project" value="TreeGrafter"/>
</dbReference>
<evidence type="ECO:0000256" key="4">
    <source>
        <dbReference type="ARBA" id="ARBA00021096"/>
    </source>
</evidence>
<dbReference type="PANTHER" id="PTHR42829:SF2">
    <property type="entry name" value="NADH-UBIQUINONE OXIDOREDUCTASE CHAIN 5"/>
    <property type="match status" value="1"/>
</dbReference>
<keyword evidence="5 17" id="KW-0813">Transport</keyword>
<keyword evidence="12 17" id="KW-0520">NAD</keyword>
<feature type="transmembrane region" description="Helical" evidence="17">
    <location>
        <begin position="340"/>
        <end position="361"/>
    </location>
</feature>
<feature type="transmembrane region" description="Helical" evidence="17">
    <location>
        <begin position="218"/>
        <end position="238"/>
    </location>
</feature>
<feature type="transmembrane region" description="Helical" evidence="17">
    <location>
        <begin position="381"/>
        <end position="400"/>
    </location>
</feature>
<feature type="transmembrane region" description="Helical" evidence="17">
    <location>
        <begin position="244"/>
        <end position="266"/>
    </location>
</feature>
<feature type="transmembrane region" description="Helical" evidence="17">
    <location>
        <begin position="421"/>
        <end position="444"/>
    </location>
</feature>
<organism evidence="21">
    <name type="scientific">Cetema sp</name>
    <dbReference type="NCBI Taxonomy" id="2994455"/>
    <lineage>
        <taxon>Eukaryota</taxon>
        <taxon>Metazoa</taxon>
        <taxon>Ecdysozoa</taxon>
        <taxon>Arthropoda</taxon>
        <taxon>Hexapoda</taxon>
        <taxon>Insecta</taxon>
        <taxon>Pterygota</taxon>
        <taxon>Neoptera</taxon>
        <taxon>Endopterygota</taxon>
        <taxon>Diptera</taxon>
        <taxon>Brachycera</taxon>
        <taxon>Muscomorpha</taxon>
        <taxon>Carnoidea</taxon>
        <taxon>Chloropidae</taxon>
        <taxon>Cetema</taxon>
    </lineage>
</organism>
<feature type="transmembrane region" description="Helical" evidence="17">
    <location>
        <begin position="297"/>
        <end position="319"/>
    </location>
</feature>
<feature type="domain" description="NADH dehydrogenase subunit 5 C-terminal" evidence="20">
    <location>
        <begin position="394"/>
        <end position="574"/>
    </location>
</feature>
<reference evidence="21" key="1">
    <citation type="submission" date="2023-09" db="EMBL/GenBank/DDBJ databases">
        <title>Comparative Mitochondrial Genomes and phylogenetic analysis of Grass fly (Diptera: Chloropidae).</title>
        <authorList>
            <person name="Liu J."/>
        </authorList>
    </citation>
    <scope>NUCLEOTIDE SEQUENCE</scope>
</reference>
<feature type="domain" description="NADH:quinone oxidoreductase/Mrp antiporter transmembrane" evidence="18">
    <location>
        <begin position="107"/>
        <end position="388"/>
    </location>
</feature>
<feature type="transmembrane region" description="Helical" evidence="17">
    <location>
        <begin position="184"/>
        <end position="206"/>
    </location>
</feature>
<accession>A0AA96MID7</accession>
<gene>
    <name evidence="21" type="primary">nad5</name>
</gene>
<evidence type="ECO:0000256" key="8">
    <source>
        <dbReference type="ARBA" id="ARBA00022792"/>
    </source>
</evidence>